<dbReference type="AlphaFoldDB" id="A0A7R8ZI57"/>
<proteinExistence type="predicted"/>
<reference evidence="1" key="1">
    <citation type="submission" date="2020-11" db="EMBL/GenBank/DDBJ databases">
        <authorList>
            <person name="Tran Van P."/>
        </authorList>
    </citation>
    <scope>NUCLEOTIDE SEQUENCE</scope>
</reference>
<accession>A0A7R8ZI57</accession>
<dbReference type="EMBL" id="OB660544">
    <property type="protein sequence ID" value="CAD7225287.1"/>
    <property type="molecule type" value="Genomic_DNA"/>
</dbReference>
<organism evidence="1">
    <name type="scientific">Cyprideis torosa</name>
    <dbReference type="NCBI Taxonomy" id="163714"/>
    <lineage>
        <taxon>Eukaryota</taxon>
        <taxon>Metazoa</taxon>
        <taxon>Ecdysozoa</taxon>
        <taxon>Arthropoda</taxon>
        <taxon>Crustacea</taxon>
        <taxon>Oligostraca</taxon>
        <taxon>Ostracoda</taxon>
        <taxon>Podocopa</taxon>
        <taxon>Podocopida</taxon>
        <taxon>Cytherocopina</taxon>
        <taxon>Cytheroidea</taxon>
        <taxon>Cytherideidae</taxon>
        <taxon>Cyprideis</taxon>
    </lineage>
</organism>
<evidence type="ECO:0000313" key="1">
    <source>
        <dbReference type="EMBL" id="CAD7225287.1"/>
    </source>
</evidence>
<name>A0A7R8ZI57_9CRUS</name>
<protein>
    <submittedName>
        <fullName evidence="1">Uncharacterized protein</fullName>
    </submittedName>
</protein>
<gene>
    <name evidence="1" type="ORF">CTOB1V02_LOCUS3232</name>
</gene>
<sequence>MKFFYVLLALMVLVASLTMANAQGGRGGHGRSVLAASWASLTTAALSRNVVVVRPKRPSSSRISILAWGMPDARSLSHSTKYDNWAYGGPANPYGVNSRVLL</sequence>